<reference evidence="2" key="1">
    <citation type="submission" date="2021-06" db="EMBL/GenBank/DDBJ databases">
        <title>Comparative genomics, transcriptomics and evolutionary studies reveal genomic signatures of adaptation to plant cell wall in hemibiotrophic fungi.</title>
        <authorList>
            <consortium name="DOE Joint Genome Institute"/>
            <person name="Baroncelli R."/>
            <person name="Diaz J.F."/>
            <person name="Benocci T."/>
            <person name="Peng M."/>
            <person name="Battaglia E."/>
            <person name="Haridas S."/>
            <person name="Andreopoulos W."/>
            <person name="Labutti K."/>
            <person name="Pangilinan J."/>
            <person name="Floch G.L."/>
            <person name="Makela M.R."/>
            <person name="Henrissat B."/>
            <person name="Grigoriev I.V."/>
            <person name="Crouch J.A."/>
            <person name="De Vries R.P."/>
            <person name="Sukno S.A."/>
            <person name="Thon M.R."/>
        </authorList>
    </citation>
    <scope>NUCLEOTIDE SEQUENCE</scope>
    <source>
        <strain evidence="2">MAFF235873</strain>
    </source>
</reference>
<organism evidence="2 3">
    <name type="scientific">Colletotrichum zoysiae</name>
    <dbReference type="NCBI Taxonomy" id="1216348"/>
    <lineage>
        <taxon>Eukaryota</taxon>
        <taxon>Fungi</taxon>
        <taxon>Dikarya</taxon>
        <taxon>Ascomycota</taxon>
        <taxon>Pezizomycotina</taxon>
        <taxon>Sordariomycetes</taxon>
        <taxon>Hypocreomycetidae</taxon>
        <taxon>Glomerellales</taxon>
        <taxon>Glomerellaceae</taxon>
        <taxon>Colletotrichum</taxon>
        <taxon>Colletotrichum graminicola species complex</taxon>
    </lineage>
</organism>
<protein>
    <submittedName>
        <fullName evidence="2">Uncharacterized protein</fullName>
    </submittedName>
</protein>
<feature type="region of interest" description="Disordered" evidence="1">
    <location>
        <begin position="78"/>
        <end position="104"/>
    </location>
</feature>
<dbReference type="EMBL" id="MU842816">
    <property type="protein sequence ID" value="KAK2034157.1"/>
    <property type="molecule type" value="Genomic_DNA"/>
</dbReference>
<sequence>MGIIQPVASIGPAAQAQAEASDTSERLLLTAVSAGPRQPAPAPGFPKTSTSRIFGATSAIGKIKGLSMSQVHDAFGSQAPWPRARCSPSTTGREPEAARRGPLHSYCHRRTAGVVAKVTGRGLPENITGRLAQAG</sequence>
<comment type="caution">
    <text evidence="2">The sequence shown here is derived from an EMBL/GenBank/DDBJ whole genome shotgun (WGS) entry which is preliminary data.</text>
</comment>
<accession>A0AAD9HTC1</accession>
<dbReference type="AlphaFoldDB" id="A0AAD9HTC1"/>
<evidence type="ECO:0000256" key="1">
    <source>
        <dbReference type="SAM" id="MobiDB-lite"/>
    </source>
</evidence>
<proteinExistence type="predicted"/>
<evidence type="ECO:0000313" key="3">
    <source>
        <dbReference type="Proteomes" id="UP001232148"/>
    </source>
</evidence>
<dbReference type="GO" id="GO:0016829">
    <property type="term" value="F:lyase activity"/>
    <property type="evidence" value="ECO:0007669"/>
    <property type="project" value="InterPro"/>
</dbReference>
<dbReference type="SUPFAM" id="SSF103378">
    <property type="entry name" value="2-methylcitrate dehydratase PrpD"/>
    <property type="match status" value="1"/>
</dbReference>
<gene>
    <name evidence="2" type="ORF">LX32DRAFT_689527</name>
</gene>
<dbReference type="Proteomes" id="UP001232148">
    <property type="component" value="Unassembled WGS sequence"/>
</dbReference>
<name>A0AAD9HTC1_9PEZI</name>
<keyword evidence="3" id="KW-1185">Reference proteome</keyword>
<evidence type="ECO:0000313" key="2">
    <source>
        <dbReference type="EMBL" id="KAK2034157.1"/>
    </source>
</evidence>
<dbReference type="InterPro" id="IPR036148">
    <property type="entry name" value="MmgE/PrpD_sf"/>
</dbReference>